<evidence type="ECO:0000313" key="15">
    <source>
        <dbReference type="EMBL" id="KAG6922536.1"/>
    </source>
</evidence>
<dbReference type="GO" id="GO:0050852">
    <property type="term" value="P:T cell receptor signaling pathway"/>
    <property type="evidence" value="ECO:0007669"/>
    <property type="project" value="TreeGrafter"/>
</dbReference>
<evidence type="ECO:0000256" key="4">
    <source>
        <dbReference type="ARBA" id="ARBA00022729"/>
    </source>
</evidence>
<feature type="signal peptide" evidence="12">
    <location>
        <begin position="1"/>
        <end position="22"/>
    </location>
</feature>
<feature type="chain" id="PRO_5035872544" evidence="12">
    <location>
        <begin position="23"/>
        <end position="527"/>
    </location>
</feature>
<evidence type="ECO:0000256" key="9">
    <source>
        <dbReference type="ARBA" id="ARBA00023319"/>
    </source>
</evidence>
<dbReference type="GO" id="GO:1903037">
    <property type="term" value="P:regulation of leukocyte cell-cell adhesion"/>
    <property type="evidence" value="ECO:0007669"/>
    <property type="project" value="UniProtKB-ARBA"/>
</dbReference>
<evidence type="ECO:0000256" key="10">
    <source>
        <dbReference type="ARBA" id="ARBA00038221"/>
    </source>
</evidence>
<dbReference type="PANTHER" id="PTHR24100">
    <property type="entry name" value="BUTYROPHILIN"/>
    <property type="match status" value="1"/>
</dbReference>
<keyword evidence="7" id="KW-1015">Disulfide bond</keyword>
<feature type="domain" description="Ig-like" evidence="14">
    <location>
        <begin position="40"/>
        <end position="141"/>
    </location>
</feature>
<dbReference type="Pfam" id="PF22705">
    <property type="entry name" value="C2-set_3"/>
    <property type="match status" value="1"/>
</dbReference>
<evidence type="ECO:0000259" key="13">
    <source>
        <dbReference type="PROSITE" id="PS50188"/>
    </source>
</evidence>
<dbReference type="GO" id="GO:0001817">
    <property type="term" value="P:regulation of cytokine production"/>
    <property type="evidence" value="ECO:0007669"/>
    <property type="project" value="TreeGrafter"/>
</dbReference>
<dbReference type="SUPFAM" id="SSF48726">
    <property type="entry name" value="Immunoglobulin"/>
    <property type="match status" value="2"/>
</dbReference>
<dbReference type="InterPro" id="IPR003599">
    <property type="entry name" value="Ig_sub"/>
</dbReference>
<dbReference type="GO" id="GO:0042110">
    <property type="term" value="P:T cell activation"/>
    <property type="evidence" value="ECO:0007669"/>
    <property type="project" value="UniProtKB-ARBA"/>
</dbReference>
<dbReference type="PROSITE" id="PS50188">
    <property type="entry name" value="B302_SPRY"/>
    <property type="match status" value="1"/>
</dbReference>
<evidence type="ECO:0000256" key="1">
    <source>
        <dbReference type="ARBA" id="ARBA00004479"/>
    </source>
</evidence>
<dbReference type="InterPro" id="IPR013783">
    <property type="entry name" value="Ig-like_fold"/>
</dbReference>
<dbReference type="Gene3D" id="2.60.40.10">
    <property type="entry name" value="Immunoglobulins"/>
    <property type="match status" value="2"/>
</dbReference>
<evidence type="ECO:0000256" key="12">
    <source>
        <dbReference type="SAM" id="SignalP"/>
    </source>
</evidence>
<dbReference type="PROSITE" id="PS50835">
    <property type="entry name" value="IG_LIKE"/>
    <property type="match status" value="2"/>
</dbReference>
<feature type="transmembrane region" description="Helical" evidence="11">
    <location>
        <begin position="248"/>
        <end position="268"/>
    </location>
</feature>
<keyword evidence="5 11" id="KW-1133">Transmembrane helix</keyword>
<keyword evidence="3 11" id="KW-0812">Transmembrane</keyword>
<dbReference type="InterPro" id="IPR013320">
    <property type="entry name" value="ConA-like_dom_sf"/>
</dbReference>
<sequence>MARQQLCADFLGILLLLTHSVSEKFSLSGSPYPIVGIVDQDVVLPCQLSPRTWPVDTEVLWSKIEGTHNEARYVNVHQYKNQPSLDISGKNYQKRTEMFQQEFRNGNVSLKLKRLHVADAGKYICFVKSPTWSHEANTELQIAAVAPVFIDVLGPQGQGIGLACRSTGWFPKPELQWVGNKGQNLALKSKLGMTQDNESLYNVLGHVTVPGGEALAEIRCIVWNGLLKTERESAIHLADGIFPHTSPWMAAFWVSFMLLLLTNGAWAFRGYKEKQKVSQKKRHEAAALLSLEDQNKKLESEQHDRSKRIERLTGELDFRKSRSYMVPITLDPDCKHPALKVSVDGKRVWHELESPEQTTLSGPLIAVGREGFVGGRQYWEVEVGDEPDWELGVLSETVRDKVIAAQLENLPVEGFWSLWRSEGQYHPSEANTKIQAWDLWPTVIGVYLDREAGTVSFYNVNVLADIFVIPLDNSEKVYPFLRPGHDMSRDNGKPLSICSLRDWDFPTKLSMQTVCQDRDNDPYSLSS</sequence>
<dbReference type="InterPro" id="IPR043136">
    <property type="entry name" value="B30.2/SPRY_sf"/>
</dbReference>
<evidence type="ECO:0000259" key="14">
    <source>
        <dbReference type="PROSITE" id="PS50835"/>
    </source>
</evidence>
<keyword evidence="16" id="KW-1185">Reference proteome</keyword>
<dbReference type="InterPro" id="IPR001870">
    <property type="entry name" value="B30.2/SPRY"/>
</dbReference>
<evidence type="ECO:0000256" key="2">
    <source>
        <dbReference type="ARBA" id="ARBA00007591"/>
    </source>
</evidence>
<comment type="similarity">
    <text evidence="10">Belongs to the SKINT family.</text>
</comment>
<gene>
    <name evidence="15" type="ORF">G0U57_002089</name>
</gene>
<dbReference type="Gene3D" id="2.60.120.920">
    <property type="match status" value="1"/>
</dbReference>
<organism evidence="15 16">
    <name type="scientific">Chelydra serpentina</name>
    <name type="common">Snapping turtle</name>
    <name type="synonym">Testudo serpentina</name>
    <dbReference type="NCBI Taxonomy" id="8475"/>
    <lineage>
        <taxon>Eukaryota</taxon>
        <taxon>Metazoa</taxon>
        <taxon>Chordata</taxon>
        <taxon>Craniata</taxon>
        <taxon>Vertebrata</taxon>
        <taxon>Euteleostomi</taxon>
        <taxon>Archelosauria</taxon>
        <taxon>Testudinata</taxon>
        <taxon>Testudines</taxon>
        <taxon>Cryptodira</taxon>
        <taxon>Durocryptodira</taxon>
        <taxon>Americhelydia</taxon>
        <taxon>Chelydroidea</taxon>
        <taxon>Chelydridae</taxon>
        <taxon>Chelydra</taxon>
    </lineage>
</organism>
<dbReference type="EMBL" id="JAHGAV010001255">
    <property type="protein sequence ID" value="KAG6922536.1"/>
    <property type="molecule type" value="Genomic_DNA"/>
</dbReference>
<comment type="similarity">
    <text evidence="2">Belongs to the immunoglobulin superfamily. BTN/MOG family.</text>
</comment>
<reference evidence="15 16" key="1">
    <citation type="journal article" date="2020" name="G3 (Bethesda)">
        <title>Draft Genome of the Common Snapping Turtle, Chelydra serpentina, a Model for Phenotypic Plasticity in Reptiles.</title>
        <authorList>
            <person name="Das D."/>
            <person name="Singh S.K."/>
            <person name="Bierstedt J."/>
            <person name="Erickson A."/>
            <person name="Galli G.L.J."/>
            <person name="Crossley D.A. 2nd"/>
            <person name="Rhen T."/>
        </authorList>
    </citation>
    <scope>NUCLEOTIDE SEQUENCE [LARGE SCALE GENOMIC DNA]</scope>
    <source>
        <strain evidence="15">KW</strain>
    </source>
</reference>
<dbReference type="GO" id="GO:0009897">
    <property type="term" value="C:external side of plasma membrane"/>
    <property type="evidence" value="ECO:0007669"/>
    <property type="project" value="TreeGrafter"/>
</dbReference>
<dbReference type="InterPro" id="IPR013106">
    <property type="entry name" value="Ig_V-set"/>
</dbReference>
<dbReference type="AlphaFoldDB" id="A0A8T1S0Q4"/>
<dbReference type="InterPro" id="IPR003877">
    <property type="entry name" value="SPRY_dom"/>
</dbReference>
<dbReference type="SMART" id="SM00409">
    <property type="entry name" value="IG"/>
    <property type="match status" value="1"/>
</dbReference>
<dbReference type="PANTHER" id="PTHR24100:SF130">
    <property type="entry name" value="BUTYROPHILIN-LIKE PROTEIN 9"/>
    <property type="match status" value="1"/>
</dbReference>
<keyword evidence="4 12" id="KW-0732">Signal</keyword>
<feature type="domain" description="Ig-like" evidence="14">
    <location>
        <begin position="147"/>
        <end position="236"/>
    </location>
</feature>
<dbReference type="InterPro" id="IPR003879">
    <property type="entry name" value="Butyrophylin_SPRY"/>
</dbReference>
<proteinExistence type="inferred from homology"/>
<dbReference type="PRINTS" id="PR01407">
    <property type="entry name" value="BUTYPHLNCDUF"/>
</dbReference>
<dbReference type="FunFam" id="2.60.40.10:FF:000088">
    <property type="entry name" value="Butyrophilin subfamily 1 member A1"/>
    <property type="match status" value="1"/>
</dbReference>
<evidence type="ECO:0000256" key="8">
    <source>
        <dbReference type="ARBA" id="ARBA00023180"/>
    </source>
</evidence>
<evidence type="ECO:0000256" key="5">
    <source>
        <dbReference type="ARBA" id="ARBA00022989"/>
    </source>
</evidence>
<keyword evidence="8" id="KW-0325">Glycoprotein</keyword>
<dbReference type="InterPro" id="IPR050504">
    <property type="entry name" value="IgSF_BTN/MOG"/>
</dbReference>
<dbReference type="InterPro" id="IPR053896">
    <property type="entry name" value="BTN3A2-like_Ig-C"/>
</dbReference>
<keyword evidence="9" id="KW-0393">Immunoglobulin domain</keyword>
<evidence type="ECO:0000256" key="11">
    <source>
        <dbReference type="SAM" id="Phobius"/>
    </source>
</evidence>
<dbReference type="Proteomes" id="UP000765507">
    <property type="component" value="Unassembled WGS sequence"/>
</dbReference>
<dbReference type="Pfam" id="PF00622">
    <property type="entry name" value="SPRY"/>
    <property type="match status" value="1"/>
</dbReference>
<accession>A0A8T1S0Q4</accession>
<dbReference type="FunFam" id="2.60.40.10:FF:000142">
    <property type="entry name" value="V-set domain-containing T-cell activation inhibitor 1"/>
    <property type="match status" value="1"/>
</dbReference>
<dbReference type="OrthoDB" id="9049620at2759"/>
<dbReference type="InterPro" id="IPR007110">
    <property type="entry name" value="Ig-like_dom"/>
</dbReference>
<evidence type="ECO:0000256" key="3">
    <source>
        <dbReference type="ARBA" id="ARBA00022692"/>
    </source>
</evidence>
<protein>
    <submittedName>
        <fullName evidence="15">Butyrophilin subfamily 3 member A2-like</fullName>
    </submittedName>
</protein>
<dbReference type="SMART" id="SM00449">
    <property type="entry name" value="SPRY"/>
    <property type="match status" value="1"/>
</dbReference>
<evidence type="ECO:0000256" key="6">
    <source>
        <dbReference type="ARBA" id="ARBA00023136"/>
    </source>
</evidence>
<comment type="caution">
    <text evidence="15">The sequence shown here is derived from an EMBL/GenBank/DDBJ whole genome shotgun (WGS) entry which is preliminary data.</text>
</comment>
<dbReference type="InterPro" id="IPR036179">
    <property type="entry name" value="Ig-like_dom_sf"/>
</dbReference>
<dbReference type="GO" id="GO:0005102">
    <property type="term" value="F:signaling receptor binding"/>
    <property type="evidence" value="ECO:0007669"/>
    <property type="project" value="TreeGrafter"/>
</dbReference>
<dbReference type="GO" id="GO:0050863">
    <property type="term" value="P:regulation of T cell activation"/>
    <property type="evidence" value="ECO:0007669"/>
    <property type="project" value="UniProtKB-ARBA"/>
</dbReference>
<dbReference type="Pfam" id="PF07686">
    <property type="entry name" value="V-set"/>
    <property type="match status" value="1"/>
</dbReference>
<comment type="subcellular location">
    <subcellularLocation>
        <location evidence="1">Membrane</location>
        <topology evidence="1">Single-pass type I membrane protein</topology>
    </subcellularLocation>
</comment>
<evidence type="ECO:0000313" key="16">
    <source>
        <dbReference type="Proteomes" id="UP000765507"/>
    </source>
</evidence>
<dbReference type="SUPFAM" id="SSF49899">
    <property type="entry name" value="Concanavalin A-like lectins/glucanases"/>
    <property type="match status" value="1"/>
</dbReference>
<feature type="domain" description="B30.2/SPRY" evidence="13">
    <location>
        <begin position="308"/>
        <end position="496"/>
    </location>
</feature>
<evidence type="ECO:0000256" key="7">
    <source>
        <dbReference type="ARBA" id="ARBA00023157"/>
    </source>
</evidence>
<keyword evidence="6 11" id="KW-0472">Membrane</keyword>
<name>A0A8T1S0Q4_CHESE</name>